<feature type="domain" description="RING-type" evidence="11">
    <location>
        <begin position="95"/>
        <end position="295"/>
    </location>
</feature>
<dbReference type="SMART" id="SM00647">
    <property type="entry name" value="IBR"/>
    <property type="match status" value="2"/>
</dbReference>
<dbReference type="Pfam" id="PF01485">
    <property type="entry name" value="IBR"/>
    <property type="match status" value="2"/>
</dbReference>
<feature type="domain" description="RING-type" evidence="10">
    <location>
        <begin position="99"/>
        <end position="144"/>
    </location>
</feature>
<dbReference type="GO" id="GO:0008270">
    <property type="term" value="F:zinc ion binding"/>
    <property type="evidence" value="ECO:0007669"/>
    <property type="project" value="UniProtKB-KW"/>
</dbReference>
<reference evidence="12" key="1">
    <citation type="submission" date="2021-07" db="EMBL/GenBank/DDBJ databases">
        <authorList>
            <person name="Durling M."/>
        </authorList>
    </citation>
    <scope>NUCLEOTIDE SEQUENCE</scope>
</reference>
<keyword evidence="3" id="KW-0808">Transferase</keyword>
<evidence type="ECO:0000256" key="1">
    <source>
        <dbReference type="ARBA" id="ARBA00001798"/>
    </source>
</evidence>
<name>A0A9N9PPK1_9HELO</name>
<proteinExistence type="predicted"/>
<dbReference type="PROSITE" id="PS00518">
    <property type="entry name" value="ZF_RING_1"/>
    <property type="match status" value="1"/>
</dbReference>
<dbReference type="Proteomes" id="UP000696280">
    <property type="component" value="Unassembled WGS sequence"/>
</dbReference>
<evidence type="ECO:0000256" key="3">
    <source>
        <dbReference type="ARBA" id="ARBA00022679"/>
    </source>
</evidence>
<keyword evidence="4" id="KW-0479">Metal-binding</keyword>
<gene>
    <name evidence="12" type="ORF">HYFRA_00006523</name>
</gene>
<dbReference type="InterPro" id="IPR031127">
    <property type="entry name" value="E3_UB_ligase_RBR"/>
</dbReference>
<dbReference type="AlphaFoldDB" id="A0A9N9PPK1"/>
<organism evidence="12 13">
    <name type="scientific">Hymenoscyphus fraxineus</name>
    <dbReference type="NCBI Taxonomy" id="746836"/>
    <lineage>
        <taxon>Eukaryota</taxon>
        <taxon>Fungi</taxon>
        <taxon>Dikarya</taxon>
        <taxon>Ascomycota</taxon>
        <taxon>Pezizomycotina</taxon>
        <taxon>Leotiomycetes</taxon>
        <taxon>Helotiales</taxon>
        <taxon>Helotiaceae</taxon>
        <taxon>Hymenoscyphus</taxon>
    </lineage>
</organism>
<dbReference type="SUPFAM" id="SSF57850">
    <property type="entry name" value="RING/U-box"/>
    <property type="match status" value="2"/>
</dbReference>
<evidence type="ECO:0000259" key="10">
    <source>
        <dbReference type="PROSITE" id="PS50089"/>
    </source>
</evidence>
<evidence type="ECO:0000313" key="12">
    <source>
        <dbReference type="EMBL" id="CAG8951125.1"/>
    </source>
</evidence>
<dbReference type="GO" id="GO:0061630">
    <property type="term" value="F:ubiquitin protein ligase activity"/>
    <property type="evidence" value="ECO:0007669"/>
    <property type="project" value="UniProtKB-EC"/>
</dbReference>
<comment type="catalytic activity">
    <reaction evidence="1">
        <text>[E2 ubiquitin-conjugating enzyme]-S-ubiquitinyl-L-cysteine + [acceptor protein]-L-lysine = [E2 ubiquitin-conjugating enzyme]-L-cysteine + [acceptor protein]-N(6)-ubiquitinyl-L-lysine.</text>
        <dbReference type="EC" id="2.3.2.31"/>
    </reaction>
</comment>
<accession>A0A9N9PPK1</accession>
<evidence type="ECO:0000256" key="5">
    <source>
        <dbReference type="ARBA" id="ARBA00022737"/>
    </source>
</evidence>
<dbReference type="EC" id="2.3.2.31" evidence="2"/>
<sequence length="348" mass="39855">MAANDDYETEVAAWNLQIADTEALLEALEDPDSRAAAQFYLEDLQHTRALLQDRHIGQSLAQAFEHHDDQDIASPAALNVAVQMEDLNSPIPENAENTCVICLDENLPSSQVALRPCGHTYCGPCVQEHFDKSLQDESIFPPACCDQEIIPEEVNSFLRHGTRRHFYEKKIEFLTPHNRRVYCSNTDCATFIPMDTHDLINNDATCQKCHTITCIMCKEGNHWGVECTEDHALNRVLEIGREEGWKRCENCHNMIDLSQGCFHITCVCGHEFCYLCGARWKTCSCEQFDEAHLLDGPPPDDIEIQIHPHAFCNPARRWARVNGEHICEICFTMMRVKEMFMYYKEKDL</sequence>
<dbReference type="CDD" id="cd22584">
    <property type="entry name" value="Rcat_RBR_unk"/>
    <property type="match status" value="1"/>
</dbReference>
<dbReference type="InterPro" id="IPR044066">
    <property type="entry name" value="TRIAD_supradom"/>
</dbReference>
<dbReference type="InterPro" id="IPR017907">
    <property type="entry name" value="Znf_RING_CS"/>
</dbReference>
<dbReference type="EMBL" id="CAJVRL010000039">
    <property type="protein sequence ID" value="CAG8951125.1"/>
    <property type="molecule type" value="Genomic_DNA"/>
</dbReference>
<dbReference type="PROSITE" id="PS51873">
    <property type="entry name" value="TRIAD"/>
    <property type="match status" value="1"/>
</dbReference>
<evidence type="ECO:0000313" key="13">
    <source>
        <dbReference type="Proteomes" id="UP000696280"/>
    </source>
</evidence>
<evidence type="ECO:0000256" key="7">
    <source>
        <dbReference type="ARBA" id="ARBA00022786"/>
    </source>
</evidence>
<evidence type="ECO:0000256" key="8">
    <source>
        <dbReference type="ARBA" id="ARBA00022833"/>
    </source>
</evidence>
<protein>
    <recommendedName>
        <fullName evidence="2">RBR-type E3 ubiquitin transferase</fullName>
        <ecNumber evidence="2">2.3.2.31</ecNumber>
    </recommendedName>
</protein>
<dbReference type="CDD" id="cd20335">
    <property type="entry name" value="BRcat_RBR"/>
    <property type="match status" value="1"/>
</dbReference>
<evidence type="ECO:0000256" key="6">
    <source>
        <dbReference type="ARBA" id="ARBA00022771"/>
    </source>
</evidence>
<evidence type="ECO:0000256" key="4">
    <source>
        <dbReference type="ARBA" id="ARBA00022723"/>
    </source>
</evidence>
<evidence type="ECO:0000259" key="11">
    <source>
        <dbReference type="PROSITE" id="PS51873"/>
    </source>
</evidence>
<evidence type="ECO:0000256" key="9">
    <source>
        <dbReference type="PROSITE-ProRule" id="PRU00175"/>
    </source>
</evidence>
<dbReference type="InterPro" id="IPR013083">
    <property type="entry name" value="Znf_RING/FYVE/PHD"/>
</dbReference>
<keyword evidence="8" id="KW-0862">Zinc</keyword>
<keyword evidence="13" id="KW-1185">Reference proteome</keyword>
<dbReference type="InterPro" id="IPR002867">
    <property type="entry name" value="IBR_dom"/>
</dbReference>
<dbReference type="PROSITE" id="PS50089">
    <property type="entry name" value="ZF_RING_2"/>
    <property type="match status" value="1"/>
</dbReference>
<dbReference type="OrthoDB" id="9977870at2759"/>
<dbReference type="InterPro" id="IPR001841">
    <property type="entry name" value="Znf_RING"/>
</dbReference>
<comment type="caution">
    <text evidence="12">The sequence shown here is derived from an EMBL/GenBank/DDBJ whole genome shotgun (WGS) entry which is preliminary data.</text>
</comment>
<evidence type="ECO:0000256" key="2">
    <source>
        <dbReference type="ARBA" id="ARBA00012251"/>
    </source>
</evidence>
<dbReference type="PANTHER" id="PTHR11685">
    <property type="entry name" value="RBR FAMILY RING FINGER AND IBR DOMAIN-CONTAINING"/>
    <property type="match status" value="1"/>
</dbReference>
<keyword evidence="7" id="KW-0833">Ubl conjugation pathway</keyword>
<keyword evidence="5" id="KW-0677">Repeat</keyword>
<dbReference type="GO" id="GO:0016567">
    <property type="term" value="P:protein ubiquitination"/>
    <property type="evidence" value="ECO:0007669"/>
    <property type="project" value="InterPro"/>
</dbReference>
<keyword evidence="6 9" id="KW-0863">Zinc-finger</keyword>
<dbReference type="Gene3D" id="3.30.40.10">
    <property type="entry name" value="Zinc/RING finger domain, C3HC4 (zinc finger)"/>
    <property type="match status" value="1"/>
</dbReference>
<dbReference type="Gene3D" id="1.20.120.1750">
    <property type="match status" value="1"/>
</dbReference>